<dbReference type="InterPro" id="IPR017026">
    <property type="entry name" value="ImuA"/>
</dbReference>
<dbReference type="Gene3D" id="3.40.50.300">
    <property type="entry name" value="P-loop containing nucleotide triphosphate hydrolases"/>
    <property type="match status" value="1"/>
</dbReference>
<accession>A0A9J6PBX8</accession>
<feature type="region of interest" description="Disordered" evidence="1">
    <location>
        <begin position="1"/>
        <end position="21"/>
    </location>
</feature>
<name>A0A9J6PBX8_9PROT</name>
<sequence length="294" mass="29249">MEVADTGEGKGKGKGTRPGTRAALQAAVTRIGASPRAEGSDGPDHLSLGCAAADAALGGGLARGTLHEVYGAEASETAAPLGFAVALAARLTGGGSGQAAVWVRDAMTEAEAGRLNPAGLADLGLDPGCVVLVRAKDVRGVLRAGEEALACPGVGAAILDLWGEARLYGLTATRRLGLAAGRTGATAIALRLGAEPGPSAAATRWRIRAGPSADSVAGAPGRPAFEAALTRNRAGPSGTWILDWDSDGGRFRDIEAHARPVVSGPAGRPAAAAGPGGAWGDARAPLFRPLRRAG</sequence>
<proteinExistence type="predicted"/>
<dbReference type="EMBL" id="JAMZFT010000001">
    <property type="protein sequence ID" value="MCP1335726.1"/>
    <property type="molecule type" value="Genomic_DNA"/>
</dbReference>
<dbReference type="InterPro" id="IPR027417">
    <property type="entry name" value="P-loop_NTPase"/>
</dbReference>
<comment type="caution">
    <text evidence="2">The sequence shown here is derived from an EMBL/GenBank/DDBJ whole genome shotgun (WGS) entry which is preliminary data.</text>
</comment>
<dbReference type="AlphaFoldDB" id="A0A9J6PBX8"/>
<gene>
    <name evidence="2" type="ORF">NJQ99_04825</name>
</gene>
<evidence type="ECO:0000256" key="1">
    <source>
        <dbReference type="SAM" id="MobiDB-lite"/>
    </source>
</evidence>
<protein>
    <submittedName>
        <fullName evidence="2">DNA repair protein</fullName>
    </submittedName>
</protein>
<reference evidence="2" key="1">
    <citation type="submission" date="2022-06" db="EMBL/GenBank/DDBJ databases">
        <title>Isolation and Genomics of Futiania mangrovii gen. nov., sp. nov., a Rare and Metabolically-versatile member in the Class Alphaproteobacteria.</title>
        <authorList>
            <person name="Liu L."/>
            <person name="Huang W.-C."/>
            <person name="Pan J."/>
            <person name="Li J."/>
            <person name="Huang Y."/>
            <person name="Du H."/>
            <person name="Liu Y."/>
            <person name="Li M."/>
        </authorList>
    </citation>
    <scope>NUCLEOTIDE SEQUENCE</scope>
    <source>
        <strain evidence="2">FT118</strain>
    </source>
</reference>
<evidence type="ECO:0000313" key="2">
    <source>
        <dbReference type="EMBL" id="MCP1335726.1"/>
    </source>
</evidence>
<dbReference type="PIRSF" id="PIRSF034285">
    <property type="entry name" value="UCP034285"/>
    <property type="match status" value="1"/>
</dbReference>
<feature type="compositionally biased region" description="Low complexity" evidence="1">
    <location>
        <begin position="264"/>
        <end position="273"/>
    </location>
</feature>
<keyword evidence="3" id="KW-1185">Reference proteome</keyword>
<dbReference type="Proteomes" id="UP001055804">
    <property type="component" value="Unassembled WGS sequence"/>
</dbReference>
<dbReference type="SUPFAM" id="SSF52540">
    <property type="entry name" value="P-loop containing nucleoside triphosphate hydrolases"/>
    <property type="match status" value="1"/>
</dbReference>
<organism evidence="2 3">
    <name type="scientific">Futiania mangrovi</name>
    <dbReference type="NCBI Taxonomy" id="2959716"/>
    <lineage>
        <taxon>Bacteria</taxon>
        <taxon>Pseudomonadati</taxon>
        <taxon>Pseudomonadota</taxon>
        <taxon>Alphaproteobacteria</taxon>
        <taxon>Futianiales</taxon>
        <taxon>Futianiaceae</taxon>
        <taxon>Futiania</taxon>
    </lineage>
</organism>
<feature type="region of interest" description="Disordered" evidence="1">
    <location>
        <begin position="261"/>
        <end position="283"/>
    </location>
</feature>
<dbReference type="RefSeq" id="WP_269331660.1">
    <property type="nucleotide sequence ID" value="NZ_JAMZFT010000001.1"/>
</dbReference>
<evidence type="ECO:0000313" key="3">
    <source>
        <dbReference type="Proteomes" id="UP001055804"/>
    </source>
</evidence>